<dbReference type="OrthoDB" id="6002431at2"/>
<reference evidence="1 2" key="1">
    <citation type="submission" date="2019-02" db="EMBL/GenBank/DDBJ databases">
        <title>WGS of Pseudoxanthomonas species novum from clinical isolates.</title>
        <authorList>
            <person name="Bernier A.-M."/>
            <person name="Bernard K."/>
            <person name="Vachon A."/>
        </authorList>
    </citation>
    <scope>NUCLEOTIDE SEQUENCE [LARGE SCALE GENOMIC DNA]</scope>
    <source>
        <strain evidence="1 2">NML171200</strain>
    </source>
</reference>
<name>A0A4Q8LHC6_9GAMM</name>
<gene>
    <name evidence="1" type="ORF">EA660_02850</name>
</gene>
<proteinExistence type="predicted"/>
<dbReference type="Proteomes" id="UP000292627">
    <property type="component" value="Unassembled WGS sequence"/>
</dbReference>
<protein>
    <submittedName>
        <fullName evidence="1">Uncharacterized protein</fullName>
    </submittedName>
</protein>
<dbReference type="AlphaFoldDB" id="A0A4Q8LHC6"/>
<evidence type="ECO:0000313" key="2">
    <source>
        <dbReference type="Proteomes" id="UP000292627"/>
    </source>
</evidence>
<comment type="caution">
    <text evidence="1">The sequence shown here is derived from an EMBL/GenBank/DDBJ whole genome shotgun (WGS) entry which is preliminary data.</text>
</comment>
<evidence type="ECO:0000313" key="1">
    <source>
        <dbReference type="EMBL" id="TAA28871.1"/>
    </source>
</evidence>
<organism evidence="1 2">
    <name type="scientific">Pseudoxanthomonas winnipegensis</name>
    <dbReference type="NCBI Taxonomy" id="2480810"/>
    <lineage>
        <taxon>Bacteria</taxon>
        <taxon>Pseudomonadati</taxon>
        <taxon>Pseudomonadota</taxon>
        <taxon>Gammaproteobacteria</taxon>
        <taxon>Lysobacterales</taxon>
        <taxon>Lysobacteraceae</taxon>
        <taxon>Pseudoxanthomonas</taxon>
    </lineage>
</organism>
<dbReference type="EMBL" id="SHMC01000001">
    <property type="protein sequence ID" value="TAA28871.1"/>
    <property type="molecule type" value="Genomic_DNA"/>
</dbReference>
<accession>A0A4Q8LHC6</accession>
<sequence>MGHVLYPWVIDVPQIPFISREVFIENSCAGEGRAVINNITARNEIYAFSNQSADIGYAAANGPELVALYNAGKTDVEIGKAFCDANVTSTTGQNYNDYYGQIYDNLTAP</sequence>